<dbReference type="PANTHER" id="PTHR35910">
    <property type="entry name" value="2EXR DOMAIN-CONTAINING PROTEIN"/>
    <property type="match status" value="1"/>
</dbReference>
<dbReference type="PANTHER" id="PTHR35910:SF6">
    <property type="entry name" value="2EXR DOMAIN-CONTAINING PROTEIN"/>
    <property type="match status" value="1"/>
</dbReference>
<dbReference type="InterPro" id="IPR045518">
    <property type="entry name" value="2EXR"/>
</dbReference>
<dbReference type="AlphaFoldDB" id="A0A9W8PW49"/>
<evidence type="ECO:0000313" key="2">
    <source>
        <dbReference type="EMBL" id="KAJ4019406.1"/>
    </source>
</evidence>
<gene>
    <name evidence="2" type="ORF">NW766_003125</name>
</gene>
<proteinExistence type="predicted"/>
<accession>A0A9W8PW49</accession>
<name>A0A9W8PW49_9HYPO</name>
<dbReference type="OrthoDB" id="3469466at2759"/>
<organism evidence="2 3">
    <name type="scientific">Fusarium irregulare</name>
    <dbReference type="NCBI Taxonomy" id="2494466"/>
    <lineage>
        <taxon>Eukaryota</taxon>
        <taxon>Fungi</taxon>
        <taxon>Dikarya</taxon>
        <taxon>Ascomycota</taxon>
        <taxon>Pezizomycotina</taxon>
        <taxon>Sordariomycetes</taxon>
        <taxon>Hypocreomycetidae</taxon>
        <taxon>Hypocreales</taxon>
        <taxon>Nectriaceae</taxon>
        <taxon>Fusarium</taxon>
        <taxon>Fusarium incarnatum-equiseti species complex</taxon>
    </lineage>
</organism>
<evidence type="ECO:0000259" key="1">
    <source>
        <dbReference type="Pfam" id="PF20150"/>
    </source>
</evidence>
<evidence type="ECO:0000313" key="3">
    <source>
        <dbReference type="Proteomes" id="UP001152130"/>
    </source>
</evidence>
<comment type="caution">
    <text evidence="2">The sequence shown here is derived from an EMBL/GenBank/DDBJ whole genome shotgun (WGS) entry which is preliminary data.</text>
</comment>
<dbReference type="EMBL" id="JAPDHF010000004">
    <property type="protein sequence ID" value="KAJ4019406.1"/>
    <property type="molecule type" value="Genomic_DNA"/>
</dbReference>
<feature type="domain" description="2EXR" evidence="1">
    <location>
        <begin position="23"/>
        <end position="125"/>
    </location>
</feature>
<keyword evidence="3" id="KW-1185">Reference proteome</keyword>
<dbReference type="Proteomes" id="UP001152130">
    <property type="component" value="Unassembled WGS sequence"/>
</dbReference>
<dbReference type="Pfam" id="PF20150">
    <property type="entry name" value="2EXR"/>
    <property type="match status" value="1"/>
</dbReference>
<reference evidence="2" key="1">
    <citation type="submission" date="2022-10" db="EMBL/GenBank/DDBJ databases">
        <title>Fusarium specimens isolated from Avocado Roots.</title>
        <authorList>
            <person name="Stajich J."/>
            <person name="Roper C."/>
            <person name="Heimlech-Rivalta G."/>
        </authorList>
    </citation>
    <scope>NUCLEOTIDE SEQUENCE</scope>
    <source>
        <strain evidence="2">CF00143</strain>
    </source>
</reference>
<sequence>MSSAQDTTPSAEVFTLPVEKRAFPRFPELLYDIRYMIWLEALSYERYLKIILNHPGDNTVSSRSYELELRTMREKMTGPIMHPLLQTCSESRQIAKMFYRIQFSCKYYDEDIYFKLYICPELDILYIGWEMPSYFIEFATECYDQDRDRKGLLNIVLPCPGAFNLDVDRFPIDKDAAKAAIRRLRRVILGGPVVAFLSFDQQQRPSTRNPSSVPRLGGGITFDHLTTDPRGISELERLLVPGPQGVSGTKSKWQRLLDMVGIDQSKCNFQESIMLSQSGGSAGRGEPRIKLPSVTGFWIVPLEAFEELGGSGTHGWVDLKDYPPELYVDSQG</sequence>
<protein>
    <recommendedName>
        <fullName evidence="1">2EXR domain-containing protein</fullName>
    </recommendedName>
</protein>